<evidence type="ECO:0000256" key="2">
    <source>
        <dbReference type="ARBA" id="ARBA00022833"/>
    </source>
</evidence>
<keyword evidence="3 4" id="KW-0067">ATP-binding</keyword>
<comment type="caution">
    <text evidence="4">Lacks conserved residue(s) required for the propagation of feature annotation.</text>
</comment>
<evidence type="ECO:0000256" key="3">
    <source>
        <dbReference type="ARBA" id="ARBA00022840"/>
    </source>
</evidence>
<keyword evidence="1 4" id="KW-0547">Nucleotide-binding</keyword>
<keyword evidence="4" id="KW-0238">DNA-binding</keyword>
<evidence type="ECO:0000313" key="6">
    <source>
        <dbReference type="EMBL" id="EDN78939.1"/>
    </source>
</evidence>
<dbReference type="GO" id="GO:0008270">
    <property type="term" value="F:zinc ion binding"/>
    <property type="evidence" value="ECO:0007669"/>
    <property type="project" value="InterPro"/>
</dbReference>
<comment type="similarity">
    <text evidence="4">Belongs to the NrdR family.</text>
</comment>
<evidence type="ECO:0000259" key="5">
    <source>
        <dbReference type="PROSITE" id="PS51161"/>
    </source>
</evidence>
<evidence type="ECO:0000256" key="4">
    <source>
        <dbReference type="HAMAP-Rule" id="MF_00440"/>
    </source>
</evidence>
<dbReference type="InterPro" id="IPR005144">
    <property type="entry name" value="ATP-cone_dom"/>
</dbReference>
<comment type="function">
    <text evidence="4">Negatively regulates transcription of bacterial ribonucleotide reductase nrd genes and operons by binding to NrdR-boxes.</text>
</comment>
<dbReference type="GO" id="GO:0005524">
    <property type="term" value="F:ATP binding"/>
    <property type="evidence" value="ECO:0007669"/>
    <property type="project" value="UniProtKB-UniRule"/>
</dbReference>
<dbReference type="PANTHER" id="PTHR30455:SF2">
    <property type="entry name" value="TRANSCRIPTIONAL REPRESSOR NRDR"/>
    <property type="match status" value="1"/>
</dbReference>
<protein>
    <recommendedName>
        <fullName evidence="4">Transcriptional repressor NrdR</fullName>
    </recommendedName>
</protein>
<dbReference type="PROSITE" id="PS51161">
    <property type="entry name" value="ATP_CONE"/>
    <property type="match status" value="1"/>
</dbReference>
<dbReference type="Proteomes" id="UP000004410">
    <property type="component" value="Unassembled WGS sequence"/>
</dbReference>
<proteinExistence type="inferred from homology"/>
<dbReference type="GO" id="GO:0045892">
    <property type="term" value="P:negative regulation of DNA-templated transcription"/>
    <property type="evidence" value="ECO:0007669"/>
    <property type="project" value="UniProtKB-UniRule"/>
</dbReference>
<reference evidence="6 7" key="2">
    <citation type="submission" date="2007-06" db="EMBL/GenBank/DDBJ databases">
        <title>Draft genome sequence of Ruminococcus gnavus (ATCC 29149).</title>
        <authorList>
            <person name="Sudarsanam P."/>
            <person name="Ley R."/>
            <person name="Guruge J."/>
            <person name="Turnbaugh P.J."/>
            <person name="Mahowald M."/>
            <person name="Liep D."/>
            <person name="Gordon J."/>
        </authorList>
    </citation>
    <scope>NUCLEOTIDE SEQUENCE [LARGE SCALE GENOMIC DNA]</scope>
    <source>
        <strain evidence="6 7">ATCC 29149</strain>
    </source>
</reference>
<keyword evidence="2" id="KW-0862">Zinc</keyword>
<dbReference type="eggNOG" id="COG1327">
    <property type="taxonomic scope" value="Bacteria"/>
</dbReference>
<sequence length="99" mass="11741">MIKKDNNREQYDRSKIEAGVLRACYKRPVSAQQIQQTIDDIELQIFKREDKEIPSKLIGEIVMDRLKDLDPVAYVRFASVYREFKDVNTFMSELKKILE</sequence>
<dbReference type="AlphaFoldDB" id="A7AZS8"/>
<dbReference type="GO" id="GO:0003677">
    <property type="term" value="F:DNA binding"/>
    <property type="evidence" value="ECO:0007669"/>
    <property type="project" value="UniProtKB-KW"/>
</dbReference>
<dbReference type="HAMAP" id="MF_00440">
    <property type="entry name" value="NrdR"/>
    <property type="match status" value="1"/>
</dbReference>
<keyword evidence="4" id="KW-0678">Repressor</keyword>
<name>A7AZS8_MEDG7</name>
<feature type="domain" description="ATP-cone" evidence="5">
    <location>
        <begin position="1"/>
        <end position="89"/>
    </location>
</feature>
<comment type="caution">
    <text evidence="6">The sequence shown here is derived from an EMBL/GenBank/DDBJ whole genome shotgun (WGS) entry which is preliminary data.</text>
</comment>
<evidence type="ECO:0000256" key="1">
    <source>
        <dbReference type="ARBA" id="ARBA00022741"/>
    </source>
</evidence>
<keyword evidence="4" id="KW-0805">Transcription regulation</keyword>
<dbReference type="Pfam" id="PF03477">
    <property type="entry name" value="ATP-cone"/>
    <property type="match status" value="1"/>
</dbReference>
<keyword evidence="4" id="KW-0804">Transcription</keyword>
<dbReference type="EMBL" id="AAYG02000006">
    <property type="protein sequence ID" value="EDN78939.1"/>
    <property type="molecule type" value="Genomic_DNA"/>
</dbReference>
<organism evidence="6 7">
    <name type="scientific">Mediterraneibacter gnavus (strain ATCC 29149 / DSM 114966 / JCM 6515 / VPI C7-9)</name>
    <name type="common">Ruminococcus gnavus</name>
    <dbReference type="NCBI Taxonomy" id="411470"/>
    <lineage>
        <taxon>Bacteria</taxon>
        <taxon>Bacillati</taxon>
        <taxon>Bacillota</taxon>
        <taxon>Clostridia</taxon>
        <taxon>Lachnospirales</taxon>
        <taxon>Lachnospiraceae</taxon>
        <taxon>Mediterraneibacter</taxon>
    </lineage>
</organism>
<reference evidence="6 7" key="1">
    <citation type="submission" date="2007-04" db="EMBL/GenBank/DDBJ databases">
        <authorList>
            <person name="Fulton L."/>
            <person name="Clifton S."/>
            <person name="Fulton B."/>
            <person name="Xu J."/>
            <person name="Minx P."/>
            <person name="Pepin K.H."/>
            <person name="Johnson M."/>
            <person name="Thiruvilangam P."/>
            <person name="Bhonagiri V."/>
            <person name="Nash W.E."/>
            <person name="Mardis E.R."/>
            <person name="Wilson R.K."/>
        </authorList>
    </citation>
    <scope>NUCLEOTIDE SEQUENCE [LARGE SCALE GENOMIC DNA]</scope>
    <source>
        <strain evidence="6 7">ATCC 29149</strain>
    </source>
</reference>
<gene>
    <name evidence="4" type="primary">nrdR</name>
    <name evidence="6" type="ORF">RUMGNA_00802</name>
</gene>
<dbReference type="InterPro" id="IPR003796">
    <property type="entry name" value="RNR_NrdR-like"/>
</dbReference>
<evidence type="ECO:0000313" key="7">
    <source>
        <dbReference type="Proteomes" id="UP000004410"/>
    </source>
</evidence>
<dbReference type="PANTHER" id="PTHR30455">
    <property type="entry name" value="TRANSCRIPTIONAL REPRESSOR NRDR"/>
    <property type="match status" value="1"/>
</dbReference>
<accession>A7AZS8</accession>
<dbReference type="PaxDb" id="411470-RUMGNA_00802"/>